<evidence type="ECO:0008006" key="5">
    <source>
        <dbReference type="Google" id="ProtNLM"/>
    </source>
</evidence>
<dbReference type="PANTHER" id="PTHR33442">
    <property type="entry name" value="TRANS-3-HYDROXY-L-PROLINE DEHYDRATASE"/>
    <property type="match status" value="1"/>
</dbReference>
<comment type="similarity">
    <text evidence="1">Belongs to the proline racemase family.</text>
</comment>
<dbReference type="PANTHER" id="PTHR33442:SF1">
    <property type="entry name" value="TRANS-3-HYDROXY-L-PROLINE DEHYDRATASE"/>
    <property type="match status" value="1"/>
</dbReference>
<dbReference type="OrthoDB" id="181267at2"/>
<dbReference type="SUPFAM" id="SSF54506">
    <property type="entry name" value="Diaminopimelate epimerase-like"/>
    <property type="match status" value="1"/>
</dbReference>
<dbReference type="RefSeq" id="WP_071529265.1">
    <property type="nucleotide sequence ID" value="NZ_CP025958.1"/>
</dbReference>
<accession>A0A2Z3H3M9</accession>
<dbReference type="Pfam" id="PF05544">
    <property type="entry name" value="Pro_racemase"/>
    <property type="match status" value="1"/>
</dbReference>
<proteinExistence type="inferred from homology"/>
<evidence type="ECO:0000256" key="2">
    <source>
        <dbReference type="SAM" id="MobiDB-lite"/>
    </source>
</evidence>
<organism evidence="3 4">
    <name type="scientific">Gemmata obscuriglobus</name>
    <dbReference type="NCBI Taxonomy" id="114"/>
    <lineage>
        <taxon>Bacteria</taxon>
        <taxon>Pseudomonadati</taxon>
        <taxon>Planctomycetota</taxon>
        <taxon>Planctomycetia</taxon>
        <taxon>Gemmatales</taxon>
        <taxon>Gemmataceae</taxon>
        <taxon>Gemmata</taxon>
    </lineage>
</organism>
<evidence type="ECO:0000313" key="3">
    <source>
        <dbReference type="EMBL" id="AWM38932.1"/>
    </source>
</evidence>
<dbReference type="Proteomes" id="UP000245802">
    <property type="component" value="Chromosome"/>
</dbReference>
<sequence>MGFRRESHPAHSGRRFAHRRGADAGRGRGRSRLLGPPVDPANHARNFVLCPGTAYARSPCGTGTSAELACLYVDGALQPGEVWRKESITGSVFEGTVEPGAVVPGATGAAYVTAEAALVVDEAAPLKDGTR</sequence>
<name>A0A2Z3H3M9_9BACT</name>
<dbReference type="Gene3D" id="3.10.310.10">
    <property type="entry name" value="Diaminopimelate Epimerase, Chain A, domain 1"/>
    <property type="match status" value="1"/>
</dbReference>
<dbReference type="EMBL" id="CP025958">
    <property type="protein sequence ID" value="AWM38932.1"/>
    <property type="molecule type" value="Genomic_DNA"/>
</dbReference>
<dbReference type="AlphaFoldDB" id="A0A2Z3H3M9"/>
<reference evidence="3 4" key="1">
    <citation type="submission" date="2018-01" db="EMBL/GenBank/DDBJ databases">
        <title>G. obscuriglobus.</title>
        <authorList>
            <person name="Franke J."/>
            <person name="Blomberg W."/>
            <person name="Selmecki A."/>
        </authorList>
    </citation>
    <scope>NUCLEOTIDE SEQUENCE [LARGE SCALE GENOMIC DNA]</scope>
    <source>
        <strain evidence="3 4">DSM 5831</strain>
    </source>
</reference>
<dbReference type="InterPro" id="IPR008794">
    <property type="entry name" value="Pro_racemase_fam"/>
</dbReference>
<evidence type="ECO:0000256" key="1">
    <source>
        <dbReference type="ARBA" id="ARBA00007529"/>
    </source>
</evidence>
<dbReference type="KEGG" id="gog:C1280_19355"/>
<gene>
    <name evidence="3" type="ORF">C1280_19355</name>
</gene>
<feature type="region of interest" description="Disordered" evidence="2">
    <location>
        <begin position="1"/>
        <end position="38"/>
    </location>
</feature>
<evidence type="ECO:0000313" key="4">
    <source>
        <dbReference type="Proteomes" id="UP000245802"/>
    </source>
</evidence>
<protein>
    <recommendedName>
        <fullName evidence="5">Proline racemase</fullName>
    </recommendedName>
</protein>
<keyword evidence="4" id="KW-1185">Reference proteome</keyword>